<protein>
    <submittedName>
        <fullName evidence="3">Phosphoglycerate dehydrogenase</fullName>
        <ecNumber evidence="3">1.1.1.95</ecNumber>
    </submittedName>
</protein>
<dbReference type="InterPro" id="IPR036291">
    <property type="entry name" value="NAD(P)-bd_dom_sf"/>
</dbReference>
<accession>A0A690LSF9</accession>
<dbReference type="Gene3D" id="3.30.1330.90">
    <property type="entry name" value="D-3-phosphoglycerate dehydrogenase, domain 3"/>
    <property type="match status" value="1"/>
</dbReference>
<dbReference type="InterPro" id="IPR002912">
    <property type="entry name" value="ACT_dom"/>
</dbReference>
<dbReference type="CDD" id="cd04902">
    <property type="entry name" value="ACT_3PGDH-xct"/>
    <property type="match status" value="1"/>
</dbReference>
<evidence type="ECO:0000259" key="2">
    <source>
        <dbReference type="PROSITE" id="PS51671"/>
    </source>
</evidence>
<dbReference type="SUPFAM" id="SSF51735">
    <property type="entry name" value="NAD(P)-binding Rossmann-fold domains"/>
    <property type="match status" value="1"/>
</dbReference>
<dbReference type="PANTHER" id="PTHR42938:SF47">
    <property type="entry name" value="HYDROXYPYRUVATE REDUCTASE"/>
    <property type="match status" value="1"/>
</dbReference>
<reference evidence="3 4" key="1">
    <citation type="submission" date="2018-05" db="EMBL/GenBank/DDBJ databases">
        <authorList>
            <consortium name="PulseNet: The National Subtyping Network for Foodborne Disease Surveillance"/>
            <person name="Tarr C.L."/>
            <person name="Trees E."/>
            <person name="Katz L.S."/>
            <person name="Carleton-Romer H.A."/>
            <person name="Stroika S."/>
            <person name="Kucerova Z."/>
            <person name="Roache K.F."/>
            <person name="Sabol A.L."/>
            <person name="Besser J."/>
            <person name="Gerner-Smidt P."/>
        </authorList>
    </citation>
    <scope>NUCLEOTIDE SEQUENCE [LARGE SCALE GENOMIC DNA]</scope>
    <source>
        <strain evidence="3 4">PNUSAC001435</strain>
    </source>
</reference>
<evidence type="ECO:0000256" key="1">
    <source>
        <dbReference type="ARBA" id="ARBA00029440"/>
    </source>
</evidence>
<evidence type="ECO:0000313" key="3">
    <source>
        <dbReference type="EMBL" id="EAJ9198445.1"/>
    </source>
</evidence>
<dbReference type="Pfam" id="PF02826">
    <property type="entry name" value="2-Hacid_dh_C"/>
    <property type="match status" value="1"/>
</dbReference>
<gene>
    <name evidence="3" type="ORF">BZ274_09825</name>
</gene>
<name>A0A690LSF9_CAMCO</name>
<dbReference type="PANTHER" id="PTHR42938">
    <property type="entry name" value="FORMATE DEHYDROGENASE 1"/>
    <property type="match status" value="1"/>
</dbReference>
<feature type="non-terminal residue" evidence="3">
    <location>
        <position position="1"/>
    </location>
</feature>
<proteinExistence type="predicted"/>
<dbReference type="AlphaFoldDB" id="A0A690LSF9"/>
<evidence type="ECO:0000313" key="4">
    <source>
        <dbReference type="Proteomes" id="UP000382436"/>
    </source>
</evidence>
<dbReference type="InterPro" id="IPR045626">
    <property type="entry name" value="PGDH_ASB_dom"/>
</dbReference>
<dbReference type="Pfam" id="PF01842">
    <property type="entry name" value="ACT"/>
    <property type="match status" value="1"/>
</dbReference>
<dbReference type="Proteomes" id="UP000382436">
    <property type="component" value="Unassembled WGS sequence"/>
</dbReference>
<dbReference type="InterPro" id="IPR006140">
    <property type="entry name" value="D-isomer_DH_NAD-bd"/>
</dbReference>
<dbReference type="Pfam" id="PF19304">
    <property type="entry name" value="PGDH_inter"/>
    <property type="match status" value="1"/>
</dbReference>
<dbReference type="EC" id="1.1.1.95" evidence="3"/>
<sequence length="324" mass="35267">IHTPKTKETDGMIGANEIAKMKDGIRLINCARGGLYTEEALCEGLKSGKIAWLGIDVFEKEPATNHPLLDFENVSVTSHLGANTLESQDNIAREACEQALSAARGVAYPNALNLPIKTEDLPPFVAPYIELVSKMAFLAVQIDKNPIKSIKLEAEGVIGEYATSMLTFAAVGALSGILGEKINYVNAEFVAKEKGVDLSCETLPNSGYNNKLSVKIITENSNINVSGTVFNENEQRIVGLNGFQTDFKPKGKMIIFKNKDIPGVIAKISSVLASKNINIADFRLGRDGFGYALAVVLIDEKVQKEVLEELRQLEACIFVQYVEI</sequence>
<dbReference type="Gene3D" id="3.40.50.720">
    <property type="entry name" value="NAD(P)-binding Rossmann-like Domain"/>
    <property type="match status" value="2"/>
</dbReference>
<dbReference type="PROSITE" id="PS51671">
    <property type="entry name" value="ACT"/>
    <property type="match status" value="1"/>
</dbReference>
<dbReference type="SUPFAM" id="SSF143548">
    <property type="entry name" value="Serine metabolism enzymes domain"/>
    <property type="match status" value="1"/>
</dbReference>
<dbReference type="GO" id="GO:0004617">
    <property type="term" value="F:phosphoglycerate dehydrogenase activity"/>
    <property type="evidence" value="ECO:0007669"/>
    <property type="project" value="UniProtKB-EC"/>
</dbReference>
<feature type="domain" description="ACT" evidence="2">
    <location>
        <begin position="253"/>
        <end position="324"/>
    </location>
</feature>
<comment type="pathway">
    <text evidence="1">Amino-acid biosynthesis.</text>
</comment>
<dbReference type="GO" id="GO:0051287">
    <property type="term" value="F:NAD binding"/>
    <property type="evidence" value="ECO:0007669"/>
    <property type="project" value="InterPro"/>
</dbReference>
<dbReference type="SUPFAM" id="SSF55021">
    <property type="entry name" value="ACT-like"/>
    <property type="match status" value="1"/>
</dbReference>
<dbReference type="InterPro" id="IPR045865">
    <property type="entry name" value="ACT-like_dom_sf"/>
</dbReference>
<comment type="caution">
    <text evidence="3">The sequence shown here is derived from an EMBL/GenBank/DDBJ whole genome shotgun (WGS) entry which is preliminary data.</text>
</comment>
<organism evidence="3 4">
    <name type="scientific">Campylobacter coli</name>
    <dbReference type="NCBI Taxonomy" id="195"/>
    <lineage>
        <taxon>Bacteria</taxon>
        <taxon>Pseudomonadati</taxon>
        <taxon>Campylobacterota</taxon>
        <taxon>Epsilonproteobacteria</taxon>
        <taxon>Campylobacterales</taxon>
        <taxon>Campylobacteraceae</taxon>
        <taxon>Campylobacter</taxon>
    </lineage>
</organism>
<keyword evidence="3" id="KW-0560">Oxidoreductase</keyword>
<dbReference type="Gene3D" id="3.30.70.260">
    <property type="match status" value="1"/>
</dbReference>
<dbReference type="EMBL" id="AACBVJ010000066">
    <property type="protein sequence ID" value="EAJ9198445.1"/>
    <property type="molecule type" value="Genomic_DNA"/>
</dbReference>
<dbReference type="InterPro" id="IPR029009">
    <property type="entry name" value="ASB_dom_sf"/>
</dbReference>